<dbReference type="InterPro" id="IPR026444">
    <property type="entry name" value="Secre_tail"/>
</dbReference>
<reference evidence="5 6" key="1">
    <citation type="submission" date="2018-06" db="EMBL/GenBank/DDBJ databases">
        <authorList>
            <consortium name="Pathogen Informatics"/>
            <person name="Doyle S."/>
        </authorList>
    </citation>
    <scope>NUCLEOTIDE SEQUENCE [LARGE SCALE GENOMIC DNA]</scope>
    <source>
        <strain evidence="5 6">NCTC13533</strain>
    </source>
</reference>
<dbReference type="Gene3D" id="2.60.40.1220">
    <property type="match status" value="1"/>
</dbReference>
<proteinExistence type="predicted"/>
<dbReference type="OrthoDB" id="1164152at2"/>
<feature type="chain" id="PRO_5044586252" evidence="2">
    <location>
        <begin position="20"/>
        <end position="1842"/>
    </location>
</feature>
<protein>
    <submittedName>
        <fullName evidence="5">Por secretion system C-terminal sorting domain</fullName>
    </submittedName>
    <submittedName>
        <fullName evidence="4">T9SS C-terminal target domain-containing protein</fullName>
    </submittedName>
</protein>
<keyword evidence="1 2" id="KW-0732">Signal</keyword>
<dbReference type="NCBIfam" id="TIGR04183">
    <property type="entry name" value="Por_Secre_tail"/>
    <property type="match status" value="1"/>
</dbReference>
<organism evidence="5 6">
    <name type="scientific">Chryseobacterium carnipullorum</name>
    <dbReference type="NCBI Taxonomy" id="1124835"/>
    <lineage>
        <taxon>Bacteria</taxon>
        <taxon>Pseudomonadati</taxon>
        <taxon>Bacteroidota</taxon>
        <taxon>Flavobacteriia</taxon>
        <taxon>Flavobacteriales</taxon>
        <taxon>Weeksellaceae</taxon>
        <taxon>Chryseobacterium group</taxon>
        <taxon>Chryseobacterium</taxon>
    </lineage>
</organism>
<gene>
    <name evidence="4" type="ORF">EG346_06770</name>
    <name evidence="5" type="ORF">NCTC13533_05277</name>
</gene>
<name>A0A376EQA7_CHRCU</name>
<dbReference type="EMBL" id="UFVQ01000003">
    <property type="protein sequence ID" value="STD12708.1"/>
    <property type="molecule type" value="Genomic_DNA"/>
</dbReference>
<dbReference type="KEGG" id="ccau:EG346_06770"/>
<reference evidence="7" key="3">
    <citation type="submission" date="2018-11" db="EMBL/GenBank/DDBJ databases">
        <title>Proposal to divide the Flavobacteriaceae and reorganize its genera based on Amino Acid Identity values calculated from whole genome sequences.</title>
        <authorList>
            <person name="Nicholson A.C."/>
            <person name="Gulvik C.A."/>
            <person name="Whitney A.M."/>
            <person name="Humrighouse B.W."/>
            <person name="Bell M."/>
            <person name="Holmes B."/>
            <person name="Steigerwalt A.G."/>
            <person name="Villarma A."/>
            <person name="Sheth M."/>
            <person name="Batra D."/>
            <person name="Pryor J."/>
            <person name="Bernardet J.-F."/>
            <person name="Hugo C."/>
            <person name="Kampfer P."/>
            <person name="Newman J."/>
            <person name="McQuiston J.R."/>
        </authorList>
    </citation>
    <scope>NUCLEOTIDE SEQUENCE [LARGE SCALE GENOMIC DNA]</scope>
    <source>
        <strain evidence="7">G0188</strain>
    </source>
</reference>
<dbReference type="InterPro" id="IPR014755">
    <property type="entry name" value="Cu-Rt/internalin_Ig-like"/>
</dbReference>
<evidence type="ECO:0000313" key="4">
    <source>
        <dbReference type="EMBL" id="AZA47909.1"/>
    </source>
</evidence>
<evidence type="ECO:0000259" key="3">
    <source>
        <dbReference type="Pfam" id="PF18962"/>
    </source>
</evidence>
<dbReference type="Gene3D" id="2.60.40.10">
    <property type="entry name" value="Immunoglobulins"/>
    <property type="match status" value="1"/>
</dbReference>
<dbReference type="EMBL" id="CP033920">
    <property type="protein sequence ID" value="AZA47909.1"/>
    <property type="molecule type" value="Genomic_DNA"/>
</dbReference>
<dbReference type="InterPro" id="IPR013783">
    <property type="entry name" value="Ig-like_fold"/>
</dbReference>
<dbReference type="Pfam" id="PF18962">
    <property type="entry name" value="Por_Secre_tail"/>
    <property type="match status" value="1"/>
</dbReference>
<evidence type="ECO:0000313" key="5">
    <source>
        <dbReference type="EMBL" id="STD12708.1"/>
    </source>
</evidence>
<dbReference type="RefSeq" id="WP_123877619.1">
    <property type="nucleotide sequence ID" value="NZ_CP033920.1"/>
</dbReference>
<dbReference type="Proteomes" id="UP000255224">
    <property type="component" value="Unassembled WGS sequence"/>
</dbReference>
<evidence type="ECO:0000313" key="7">
    <source>
        <dbReference type="Proteomes" id="UP000273270"/>
    </source>
</evidence>
<sequence length="1842" mass="203484">MKKKLSFFFLILFWLTSLAQNSNVCFNRLHNSFAEALIPVNQWNGSTVSFKIYFTTGGLFNGYNYDVNNLTKVNKNGQEYYYVKVGTTQDFSNQTLIYEVSSPSDAAVSSTLAAIPQSDWNNYTKQKQCVDKANVCFNRLHNGFAEALIPVNQWNGDTKVNFKIYLATGGLFNGYNYNVNDLAKVTKNGQEYYYLKVGTSQDLSSQTLTYEVSSPKNAAVSNTLAAVPQSDWNDYTKQEQCVDKANVCFNRLHNSFAEALIPVNEWNGDTTVSFKIYLAAGGLWNGYNYNVNDLAKVTKNGQEYYYLKVGTSQDFSSQTLTYEVSSPKNAAVSNTLAPRPQSDWNDYTKQEQCIDKANVCFNRLHNSFAEALIPVNEWNGDTTVSFKIYLAAGGLWNGYNYNVNNLTKVNKNGQDYYYIKEGTSQDFSNQTLTYEVSSPKNAAVSNTLAPLPQSEWNDLTKQEQCVDKANGICINRNNADYTIYIPVNQWNGNNATVKRYLSNGAFFNALSFSNLTTEIHNGVLSYKIVTGFSQFENANVIIGVTSSSNAEVHAYISPVQEICYENAACTNPITPTFTSISPICAGSALTLPSTSTQGISGTWSPAINNQATTTYTFTPNAGQCASTNTMTVTVNPPANLVLTSGNNTQTVEVNTAITPITYTFSGATGTSVTGLPAGVTATVNGTTVTISGTATTAGIYNYTVTVTGGCAPVNLQGTITVVAAKDWKLAPNSYIFTGKAYNPATGKYNGADVDGLYIPVKKAYEIWRNGGLYMQNSSNNANYTPIPSGVITADVYWEDTPGLIKSGEGYKLEIVGSEENAKIKVPIKKSVEGNAVIAFKVNGEVYWSWHVWATDDPTNGSSYRSYGNEARLLKNGTQERIPDSAWGWMDRNLGALGSSITGTDQYDKNGGLLYQWGRKDPFPPLITRGNIYYEVSGSKGRIRHSSATEDLTGTSFTKFNNLRIFNNGDNNDNIWNNLKQSIKNPMSLIYSNGLHLAADASSNYNWFGTIFTPSPSNNARVNLWSDNAIGIINAGDTIDKVFPYKNKASYDPCPNGWRIPSMLSTFAGYSGMPLNRSPFGPKSNDTSDIYYTTSSVSNTLKIGANPYYGFIKPNYNNFPSYPNYLKSIKVYSNLGVDMTNFGGDTLGIFPGNGRITLNQHEGTYNDQHHARVWTATMARTNKGINGNDSFTSNEARTLFVIPENENTGEVPDPSLPNVTGRYSYNPLLPIHTSEANACRCIKDPLYKVNEYDFPTEFFAEQKNYIKGLEQPNSYQQVKKATEFSIEIPLEKAIAMQNQYMNNLEILNPASYNNLKANVHWSNNTQLIKNISVLNPSPASLAAISDSKIKVLINPNQSGNAVVTLHNGSIDNPVYWSWHIWITDTEVGSYLYTTDMGDPAAPNFVNYVKGLKSDAVKQTEFMDRDLGALQLFPSYLQTPGAPTVAELSQIQKSAGLHYQWGRKDPFPAFHENIGGNAYNIYLGRANSDGTIAYNVLTADTFEGAGSNYIIPYDTYTNTSNSNVLPNDKMGDKIAKVLGYSVKNPLVFMVPSTLNPYNGVKTMGTDWLVNQPSQFPERWGKGTSKSPFDPCPEGWRIPDTDSSIDGNNLGGSPWYKKNVPVNDKNALTDYLGTPIKNGSTTLGYAFQNPNYKIGNYGASGTRGNRGVWTAIRTFNTTVNFDIEKRWTAALRNSYQGRPITMTLLTNSNIAVLADNDNDQYFGAACRCVKILSRNEKEEGFYPDNVTIPVQSDAISRAGNVFTEKEIKKKIEQKKLSVFPNPVTDIVYIDAKDSRDYYYQIYNLSGQLVKEGKFENNKTNLSNLLSGAYIIRINNSELVVKIIKK</sequence>
<evidence type="ECO:0000256" key="1">
    <source>
        <dbReference type="ARBA" id="ARBA00022729"/>
    </source>
</evidence>
<feature type="domain" description="Secretion system C-terminal sorting" evidence="3">
    <location>
        <begin position="1775"/>
        <end position="1835"/>
    </location>
</feature>
<reference evidence="4" key="2">
    <citation type="submission" date="2018-11" db="EMBL/GenBank/DDBJ databases">
        <title>Proposal to divide the Flavobacteriaceae and reorganize its genera based on Amino Acid Identity values calculated from whole genome sequences.</title>
        <authorList>
            <person name="Nicholson A.C."/>
            <person name="Gulvik C.A."/>
            <person name="Whitney A.M."/>
            <person name="Humrighouse B.W."/>
            <person name="Bell M."/>
            <person name="Holmes B."/>
            <person name="Steigerwalt A."/>
            <person name="Villarma A."/>
            <person name="Sheth M."/>
            <person name="Batra D."/>
            <person name="Pryor J."/>
            <person name="Bernardet J.-F."/>
            <person name="Hugo C."/>
            <person name="Kampfer P."/>
            <person name="Newman J."/>
            <person name="Mcquiston J.R."/>
        </authorList>
    </citation>
    <scope>NUCLEOTIDE SEQUENCE [LARGE SCALE GENOMIC DNA]</scope>
    <source>
        <strain evidence="4">G0188</strain>
    </source>
</reference>
<dbReference type="Proteomes" id="UP000273270">
    <property type="component" value="Chromosome"/>
</dbReference>
<accession>A0A3G6NLR9</accession>
<accession>A0A376EQA7</accession>
<evidence type="ECO:0000256" key="2">
    <source>
        <dbReference type="SAM" id="SignalP"/>
    </source>
</evidence>
<keyword evidence="7" id="KW-1185">Reference proteome</keyword>
<feature type="signal peptide" evidence="2">
    <location>
        <begin position="1"/>
        <end position="19"/>
    </location>
</feature>
<evidence type="ECO:0000313" key="6">
    <source>
        <dbReference type="Proteomes" id="UP000255224"/>
    </source>
</evidence>